<evidence type="ECO:0000256" key="6">
    <source>
        <dbReference type="ARBA" id="ARBA00022958"/>
    </source>
</evidence>
<dbReference type="InterPro" id="IPR005821">
    <property type="entry name" value="Ion_trans_dom"/>
</dbReference>
<gene>
    <name evidence="14" type="ORF">OSTLU_28616</name>
</gene>
<keyword evidence="10" id="KW-0407">Ion channel</keyword>
<feature type="region of interest" description="Disordered" evidence="11">
    <location>
        <begin position="378"/>
        <end position="400"/>
    </location>
</feature>
<evidence type="ECO:0000256" key="3">
    <source>
        <dbReference type="ARBA" id="ARBA00022538"/>
    </source>
</evidence>
<evidence type="ECO:0000256" key="4">
    <source>
        <dbReference type="ARBA" id="ARBA00022692"/>
    </source>
</evidence>
<evidence type="ECO:0000313" key="15">
    <source>
        <dbReference type="Proteomes" id="UP000001568"/>
    </source>
</evidence>
<dbReference type="OMA" id="SGWWAVI"/>
<sequence>MTATRAQRQSKATEEATTTTTTLAESSPARRKQRLTPKEALRLALADLDASGWWAVISSGIVFGTFLLETYNVSSLGGWDILYREDIPWYTGIISMDSLTSIEDAYNLLFLFELCLRAYAADFSLKFWTKPVTVVDVASTVPPLLAIVDVLDRSTPFYRFLRLLRVLRLLRLLDRSTDSVLFGLVKSDSMGVQLIGIGAEFVCIFVIAAGVVYDLEVGTNPMVHNLNDTLYWAILTLTGIGQPFEVVTAGGRVATVISIIVALIVVPGQLAKLAAISGAENLRKMMDEDEEEDENGFIRMSGTFDELDESISRRGLFDDRDCPQCGLSMHETDARFCRRCAARLPESAPTTAVYRRSDRPKQVRMMPEAQLPGMRLGIDTTNSVSRSMNEIQRQQRRRRD</sequence>
<dbReference type="InterPro" id="IPR028325">
    <property type="entry name" value="VG_K_chnl"/>
</dbReference>
<protein>
    <submittedName>
        <fullName evidence="14">VIC family transporter: potassium ion channel</fullName>
    </submittedName>
</protein>
<evidence type="ECO:0000259" key="13">
    <source>
        <dbReference type="Pfam" id="PF00520"/>
    </source>
</evidence>
<comment type="subcellular location">
    <subcellularLocation>
        <location evidence="1">Membrane</location>
        <topology evidence="1">Multi-pass membrane protein</topology>
    </subcellularLocation>
</comment>
<evidence type="ECO:0000256" key="10">
    <source>
        <dbReference type="ARBA" id="ARBA00023303"/>
    </source>
</evidence>
<reference evidence="14 15" key="1">
    <citation type="journal article" date="2007" name="Proc. Natl. Acad. Sci. U.S.A.">
        <title>The tiny eukaryote Ostreococcus provides genomic insights into the paradox of plankton speciation.</title>
        <authorList>
            <person name="Palenik B."/>
            <person name="Grimwood J."/>
            <person name="Aerts A."/>
            <person name="Rouze P."/>
            <person name="Salamov A."/>
            <person name="Putnam N."/>
            <person name="Dupont C."/>
            <person name="Jorgensen R."/>
            <person name="Derelle E."/>
            <person name="Rombauts S."/>
            <person name="Zhou K."/>
            <person name="Otillar R."/>
            <person name="Merchant S.S."/>
            <person name="Podell S."/>
            <person name="Gaasterland T."/>
            <person name="Napoli C."/>
            <person name="Gendler K."/>
            <person name="Manuell A."/>
            <person name="Tai V."/>
            <person name="Vallon O."/>
            <person name="Piganeau G."/>
            <person name="Jancek S."/>
            <person name="Heijde M."/>
            <person name="Jabbari K."/>
            <person name="Bowler C."/>
            <person name="Lohr M."/>
            <person name="Robbens S."/>
            <person name="Werner G."/>
            <person name="Dubchak I."/>
            <person name="Pazour G.J."/>
            <person name="Ren Q."/>
            <person name="Paulsen I."/>
            <person name="Delwiche C."/>
            <person name="Schmutz J."/>
            <person name="Rokhsar D."/>
            <person name="Van de Peer Y."/>
            <person name="Moreau H."/>
            <person name="Grigoriev I.V."/>
        </authorList>
    </citation>
    <scope>NUCLEOTIDE SEQUENCE [LARGE SCALE GENOMIC DNA]</scope>
    <source>
        <strain evidence="14 15">CCE9901</strain>
    </source>
</reference>
<evidence type="ECO:0000256" key="11">
    <source>
        <dbReference type="SAM" id="MobiDB-lite"/>
    </source>
</evidence>
<keyword evidence="5" id="KW-0631">Potassium channel</keyword>
<dbReference type="PANTHER" id="PTHR11537">
    <property type="entry name" value="VOLTAGE-GATED POTASSIUM CHANNEL"/>
    <property type="match status" value="1"/>
</dbReference>
<keyword evidence="7 12" id="KW-1133">Transmembrane helix</keyword>
<feature type="domain" description="Ion transport" evidence="13">
    <location>
        <begin position="97"/>
        <end position="251"/>
    </location>
</feature>
<dbReference type="AlphaFoldDB" id="A4RQC6"/>
<keyword evidence="3" id="KW-0633">Potassium transport</keyword>
<dbReference type="HOGENOM" id="CLU_759415_0_0_1"/>
<dbReference type="GO" id="GO:0008076">
    <property type="term" value="C:voltage-gated potassium channel complex"/>
    <property type="evidence" value="ECO:0007669"/>
    <property type="project" value="InterPro"/>
</dbReference>
<organism evidence="14 15">
    <name type="scientific">Ostreococcus lucimarinus (strain CCE9901)</name>
    <dbReference type="NCBI Taxonomy" id="436017"/>
    <lineage>
        <taxon>Eukaryota</taxon>
        <taxon>Viridiplantae</taxon>
        <taxon>Chlorophyta</taxon>
        <taxon>Mamiellophyceae</taxon>
        <taxon>Mamiellales</taxon>
        <taxon>Bathycoccaceae</taxon>
        <taxon>Ostreococcus</taxon>
    </lineage>
</organism>
<evidence type="ECO:0000256" key="2">
    <source>
        <dbReference type="ARBA" id="ARBA00022448"/>
    </source>
</evidence>
<keyword evidence="8" id="KW-0406">Ion transport</keyword>
<evidence type="ECO:0000256" key="7">
    <source>
        <dbReference type="ARBA" id="ARBA00022989"/>
    </source>
</evidence>
<feature type="transmembrane region" description="Helical" evidence="12">
    <location>
        <begin position="194"/>
        <end position="213"/>
    </location>
</feature>
<dbReference type="STRING" id="436017.A4RQC6"/>
<dbReference type="KEGG" id="olu:OSTLU_28616"/>
<feature type="compositionally biased region" description="Polar residues" evidence="11">
    <location>
        <begin position="1"/>
        <end position="10"/>
    </location>
</feature>
<evidence type="ECO:0000256" key="8">
    <source>
        <dbReference type="ARBA" id="ARBA00023065"/>
    </source>
</evidence>
<dbReference type="eggNOG" id="ENOG502T0H5">
    <property type="taxonomic scope" value="Eukaryota"/>
</dbReference>
<dbReference type="GO" id="GO:0001508">
    <property type="term" value="P:action potential"/>
    <property type="evidence" value="ECO:0007669"/>
    <property type="project" value="TreeGrafter"/>
</dbReference>
<feature type="compositionally biased region" description="Low complexity" evidence="11">
    <location>
        <begin position="15"/>
        <end position="25"/>
    </location>
</feature>
<feature type="region of interest" description="Disordered" evidence="11">
    <location>
        <begin position="1"/>
        <end position="34"/>
    </location>
</feature>
<evidence type="ECO:0000256" key="1">
    <source>
        <dbReference type="ARBA" id="ARBA00004141"/>
    </source>
</evidence>
<accession>A4RQC6</accession>
<keyword evidence="15" id="KW-1185">Reference proteome</keyword>
<dbReference type="EMBL" id="CP000581">
    <property type="protein sequence ID" value="ABO94003.1"/>
    <property type="molecule type" value="Genomic_DNA"/>
</dbReference>
<feature type="transmembrane region" description="Helical" evidence="12">
    <location>
        <begin position="253"/>
        <end position="276"/>
    </location>
</feature>
<dbReference type="Gene3D" id="1.10.287.70">
    <property type="match status" value="1"/>
</dbReference>
<dbReference type="SUPFAM" id="SSF81324">
    <property type="entry name" value="Voltage-gated potassium channels"/>
    <property type="match status" value="1"/>
</dbReference>
<name>A4RQC6_OSTLU</name>
<dbReference type="GO" id="GO:0005249">
    <property type="term" value="F:voltage-gated potassium channel activity"/>
    <property type="evidence" value="ECO:0007669"/>
    <property type="project" value="InterPro"/>
</dbReference>
<dbReference type="OrthoDB" id="498167at2759"/>
<dbReference type="GeneID" id="5000043"/>
<dbReference type="RefSeq" id="XP_001415711.1">
    <property type="nucleotide sequence ID" value="XM_001415674.1"/>
</dbReference>
<dbReference type="Proteomes" id="UP000001568">
    <property type="component" value="Chromosome 1"/>
</dbReference>
<evidence type="ECO:0000256" key="12">
    <source>
        <dbReference type="SAM" id="Phobius"/>
    </source>
</evidence>
<dbReference type="PRINTS" id="PR00169">
    <property type="entry name" value="KCHANNEL"/>
</dbReference>
<dbReference type="Gramene" id="ABO94003">
    <property type="protein sequence ID" value="ABO94003"/>
    <property type="gene ID" value="OSTLU_28616"/>
</dbReference>
<keyword evidence="2" id="KW-0813">Transport</keyword>
<keyword evidence="4 12" id="KW-0812">Transmembrane</keyword>
<evidence type="ECO:0000256" key="5">
    <source>
        <dbReference type="ARBA" id="ARBA00022826"/>
    </source>
</evidence>
<feature type="compositionally biased region" description="Polar residues" evidence="11">
    <location>
        <begin position="379"/>
        <end position="392"/>
    </location>
</feature>
<evidence type="ECO:0000313" key="14">
    <source>
        <dbReference type="EMBL" id="ABO94003.1"/>
    </source>
</evidence>
<dbReference type="Pfam" id="PF00520">
    <property type="entry name" value="Ion_trans"/>
    <property type="match status" value="1"/>
</dbReference>
<proteinExistence type="predicted"/>
<evidence type="ECO:0000256" key="9">
    <source>
        <dbReference type="ARBA" id="ARBA00023136"/>
    </source>
</evidence>
<keyword evidence="6" id="KW-0630">Potassium</keyword>
<dbReference type="PANTHER" id="PTHR11537:SF254">
    <property type="entry name" value="POTASSIUM VOLTAGE-GATED CHANNEL PROTEIN SHAB"/>
    <property type="match status" value="1"/>
</dbReference>
<keyword evidence="9 12" id="KW-0472">Membrane</keyword>